<dbReference type="EMBL" id="JABWQP010000007">
    <property type="protein sequence ID" value="MBC3342975.1"/>
    <property type="molecule type" value="Genomic_DNA"/>
</dbReference>
<dbReference type="Proteomes" id="UP000648816">
    <property type="component" value="Unassembled WGS sequence"/>
</dbReference>
<organism evidence="2">
    <name type="scientific">Pseudomonas khorasanensis</name>
    <dbReference type="NCBI Taxonomy" id="2745508"/>
    <lineage>
        <taxon>Bacteria</taxon>
        <taxon>Pseudomonadati</taxon>
        <taxon>Pseudomonadota</taxon>
        <taxon>Gammaproteobacteria</taxon>
        <taxon>Pseudomonadales</taxon>
        <taxon>Pseudomonadaceae</taxon>
        <taxon>Pseudomonas</taxon>
    </lineage>
</organism>
<sequence>MEKAFRNPLFLTGLPMAVCGFAITAPAFWIPGLVLMVCGWAKAKKQA</sequence>
<evidence type="ECO:0000256" key="1">
    <source>
        <dbReference type="SAM" id="Phobius"/>
    </source>
</evidence>
<keyword evidence="4" id="KW-1185">Reference proteome</keyword>
<keyword evidence="1" id="KW-0472">Membrane</keyword>
<comment type="caution">
    <text evidence="2">The sequence shown here is derived from an EMBL/GenBank/DDBJ whole genome shotgun (WGS) entry which is preliminary data.</text>
</comment>
<protein>
    <submittedName>
        <fullName evidence="2">Uncharacterized protein</fullName>
    </submittedName>
</protein>
<reference evidence="3" key="3">
    <citation type="submission" date="2021-06" db="EMBL/GenBank/DDBJ databases">
        <title>Updating the genus Pseudomonas: Description of 43 new species and partition of the Pseudomonas putida group.</title>
        <authorList>
            <person name="Girard L."/>
            <person name="Lood C."/>
            <person name="Vandamme P."/>
            <person name="Rokni-Zadeh H."/>
            <person name="Van Noort V."/>
            <person name="Hofte M."/>
            <person name="Lavigne R."/>
            <person name="De Mot R."/>
        </authorList>
    </citation>
    <scope>NUCLEOTIDE SEQUENCE</scope>
    <source>
        <strain evidence="3">SWRI153</strain>
    </source>
</reference>
<dbReference type="RefSeq" id="WP_186532574.1">
    <property type="nucleotide sequence ID" value="NZ_JABWQP020000007.1"/>
</dbReference>
<dbReference type="AlphaFoldDB" id="A0A923F4V3"/>
<evidence type="ECO:0000313" key="2">
    <source>
        <dbReference type="EMBL" id="MBC3342975.1"/>
    </source>
</evidence>
<dbReference type="EMBL" id="JABWQP020000007">
    <property type="protein sequence ID" value="MBV4487155.1"/>
    <property type="molecule type" value="Genomic_DNA"/>
</dbReference>
<name>A0A923F4V3_9PSED</name>
<feature type="transmembrane region" description="Helical" evidence="1">
    <location>
        <begin position="20"/>
        <end position="41"/>
    </location>
</feature>
<evidence type="ECO:0000313" key="3">
    <source>
        <dbReference type="EMBL" id="MBV4487155.1"/>
    </source>
</evidence>
<keyword evidence="1" id="KW-1133">Transmembrane helix</keyword>
<proteinExistence type="predicted"/>
<gene>
    <name evidence="3" type="ORF">HU727_016305</name>
    <name evidence="2" type="ORF">HU727_15130</name>
</gene>
<evidence type="ECO:0000313" key="4">
    <source>
        <dbReference type="Proteomes" id="UP000648816"/>
    </source>
</evidence>
<reference evidence="2" key="2">
    <citation type="submission" date="2020-07" db="EMBL/GenBank/DDBJ databases">
        <authorList>
            <person name="Lood C."/>
            <person name="Girard L."/>
        </authorList>
    </citation>
    <scope>NUCLEOTIDE SEQUENCE</scope>
    <source>
        <strain evidence="2">SWRI153</strain>
    </source>
</reference>
<keyword evidence="1" id="KW-0812">Transmembrane</keyword>
<accession>A0A923F4V3</accession>
<reference evidence="2 4" key="1">
    <citation type="journal article" date="2020" name="Microorganisms">
        <title>Reliable Identification of Environmental Pseudomonas Isolates Using the rpoD Gene.</title>
        <authorList>
            <consortium name="The Broad Institute Genome Sequencing Platform"/>
            <person name="Girard L."/>
            <person name="Lood C."/>
            <person name="Rokni-Zadeh H."/>
            <person name="van Noort V."/>
            <person name="Lavigne R."/>
            <person name="De Mot R."/>
        </authorList>
    </citation>
    <scope>NUCLEOTIDE SEQUENCE</scope>
    <source>
        <strain evidence="2 4">SWRI153</strain>
    </source>
</reference>